<comment type="function">
    <text evidence="8">Zinc phosphodiesterase, which displays some tRNA 3'-processing endonuclease activity. Probably involved in tRNA maturation, by removing a 3'-trailer from precursor tRNA.</text>
</comment>
<dbReference type="NCBIfam" id="NF000801">
    <property type="entry name" value="PRK00055.1-3"/>
    <property type="match status" value="1"/>
</dbReference>
<comment type="subunit">
    <text evidence="1 8">Homodimer.</text>
</comment>
<comment type="cofactor">
    <cofactor evidence="8">
        <name>Zn(2+)</name>
        <dbReference type="ChEBI" id="CHEBI:29105"/>
    </cofactor>
    <text evidence="8">Binds 2 Zn(2+) ions.</text>
</comment>
<feature type="binding site" evidence="8">
    <location>
        <position position="79"/>
    </location>
    <ligand>
        <name>Zn(2+)</name>
        <dbReference type="ChEBI" id="CHEBI:29105"/>
        <label>2</label>
        <note>catalytic</note>
    </ligand>
</feature>
<dbReference type="Gene3D" id="3.60.15.10">
    <property type="entry name" value="Ribonuclease Z/Hydroxyacylglutathione hydrolase-like"/>
    <property type="match status" value="1"/>
</dbReference>
<dbReference type="eggNOG" id="COG1234">
    <property type="taxonomic scope" value="Bacteria"/>
</dbReference>
<feature type="binding site" evidence="8">
    <location>
        <position position="75"/>
    </location>
    <ligand>
        <name>Zn(2+)</name>
        <dbReference type="ChEBI" id="CHEBI:29105"/>
        <label>1</label>
        <note>catalytic</note>
    </ligand>
</feature>
<keyword evidence="6 8" id="KW-0378">Hydrolase</keyword>
<dbReference type="PANTHER" id="PTHR46018">
    <property type="entry name" value="ZINC PHOSPHODIESTERASE ELAC PROTEIN 1"/>
    <property type="match status" value="1"/>
</dbReference>
<keyword evidence="10" id="KW-1185">Reference proteome</keyword>
<accession>C9L497</accession>
<evidence type="ECO:0000313" key="10">
    <source>
        <dbReference type="Proteomes" id="UP000003755"/>
    </source>
</evidence>
<feature type="binding site" evidence="8">
    <location>
        <position position="220"/>
    </location>
    <ligand>
        <name>Zn(2+)</name>
        <dbReference type="ChEBI" id="CHEBI:29105"/>
        <label>1</label>
        <note>catalytic</note>
    </ligand>
</feature>
<feature type="active site" description="Proton acceptor" evidence="8">
    <location>
        <position position="79"/>
    </location>
</feature>
<sequence>MIRNAIIDRNEENEMLDVCLLGTGGMMPLPRRKLTSLMTRYNGSNLMIDCGEGTQVAVKEKGWSFKPIDVICFTHYHADHISGLPGLLLTMGNAERTEPLTLIGPKGLVRVVSALRVIAPELPFEIQCIELTQPEETYELNGYHITAFRVNHNVTCYGYTLEIKRAGKFDAQRAKEQNIPLKCWNSLQKGETVVCEGNTYTPDMVLGAPRKGIKLTYTTDTRPVKAISDHAAGSDLFICEGMYGEQDKDDKARAYKHMTFKEAAQLAKEAQVAEMWLTHYSPSLVRPEEAVKEATDIFPNTIAARDRQSVELMFEE</sequence>
<feature type="binding site" evidence="8">
    <location>
        <position position="152"/>
    </location>
    <ligand>
        <name>Zn(2+)</name>
        <dbReference type="ChEBI" id="CHEBI:29105"/>
        <label>1</label>
        <note>catalytic</note>
    </ligand>
</feature>
<evidence type="ECO:0000256" key="2">
    <source>
        <dbReference type="ARBA" id="ARBA00022694"/>
    </source>
</evidence>
<proteinExistence type="inferred from homology"/>
<evidence type="ECO:0000313" key="9">
    <source>
        <dbReference type="EMBL" id="EEX22909.1"/>
    </source>
</evidence>
<dbReference type="AlphaFoldDB" id="C9L497"/>
<keyword evidence="2 8" id="KW-0819">tRNA processing</keyword>
<dbReference type="CDD" id="cd07717">
    <property type="entry name" value="RNaseZ_ZiPD-like_MBL-fold"/>
    <property type="match status" value="1"/>
</dbReference>
<dbReference type="InterPro" id="IPR013471">
    <property type="entry name" value="RNase_Z/BN"/>
</dbReference>
<dbReference type="NCBIfam" id="TIGR02651">
    <property type="entry name" value="RNase_Z"/>
    <property type="match status" value="1"/>
</dbReference>
<keyword evidence="3 8" id="KW-0540">Nuclease</keyword>
<dbReference type="HOGENOM" id="CLU_031317_2_1_9"/>
<gene>
    <name evidence="8 9" type="primary">rnz</name>
    <name evidence="9" type="ORF">BLAHAN_04194</name>
</gene>
<feature type="binding site" evidence="8">
    <location>
        <position position="279"/>
    </location>
    <ligand>
        <name>Zn(2+)</name>
        <dbReference type="ChEBI" id="CHEBI:29105"/>
        <label>2</label>
        <note>catalytic</note>
    </ligand>
</feature>
<organism evidence="9 10">
    <name type="scientific">Blautia hansenii DSM 20583</name>
    <dbReference type="NCBI Taxonomy" id="537007"/>
    <lineage>
        <taxon>Bacteria</taxon>
        <taxon>Bacillati</taxon>
        <taxon>Bacillota</taxon>
        <taxon>Clostridia</taxon>
        <taxon>Lachnospirales</taxon>
        <taxon>Lachnospiraceae</taxon>
        <taxon>Blautia</taxon>
    </lineage>
</organism>
<evidence type="ECO:0000256" key="5">
    <source>
        <dbReference type="ARBA" id="ARBA00022759"/>
    </source>
</evidence>
<protein>
    <recommendedName>
        <fullName evidence="8">Ribonuclease Z</fullName>
        <shortName evidence="8">RNase Z</shortName>
        <ecNumber evidence="8">3.1.26.11</ecNumber>
    </recommendedName>
    <alternativeName>
        <fullName evidence="8">tRNA 3 endonuclease</fullName>
    </alternativeName>
    <alternativeName>
        <fullName evidence="8">tRNase Z</fullName>
    </alternativeName>
</protein>
<feature type="binding site" evidence="8">
    <location>
        <position position="220"/>
    </location>
    <ligand>
        <name>Zn(2+)</name>
        <dbReference type="ChEBI" id="CHEBI:29105"/>
        <label>2</label>
        <note>catalytic</note>
    </ligand>
</feature>
<dbReference type="PANTHER" id="PTHR46018:SF2">
    <property type="entry name" value="ZINC PHOSPHODIESTERASE ELAC PROTEIN 1"/>
    <property type="match status" value="1"/>
</dbReference>
<comment type="similarity">
    <text evidence="8">Belongs to the RNase Z family.</text>
</comment>
<dbReference type="InterPro" id="IPR036866">
    <property type="entry name" value="RibonucZ/Hydroxyglut_hydro"/>
</dbReference>
<dbReference type="Pfam" id="PF23023">
    <property type="entry name" value="Anti-Pycsar_Apyc1"/>
    <property type="match status" value="1"/>
</dbReference>
<evidence type="ECO:0000256" key="4">
    <source>
        <dbReference type="ARBA" id="ARBA00022723"/>
    </source>
</evidence>
<evidence type="ECO:0000256" key="3">
    <source>
        <dbReference type="ARBA" id="ARBA00022722"/>
    </source>
</evidence>
<evidence type="ECO:0000256" key="1">
    <source>
        <dbReference type="ARBA" id="ARBA00011738"/>
    </source>
</evidence>
<reference evidence="9" key="1">
    <citation type="submission" date="2009-09" db="EMBL/GenBank/DDBJ databases">
        <authorList>
            <person name="Weinstock G."/>
            <person name="Sodergren E."/>
            <person name="Clifton S."/>
            <person name="Fulton L."/>
            <person name="Fulton B."/>
            <person name="Courtney L."/>
            <person name="Fronick C."/>
            <person name="Harrison M."/>
            <person name="Strong C."/>
            <person name="Farmer C."/>
            <person name="Delahaunty K."/>
            <person name="Markovic C."/>
            <person name="Hall O."/>
            <person name="Minx P."/>
            <person name="Tomlinson C."/>
            <person name="Mitreva M."/>
            <person name="Nelson J."/>
            <person name="Hou S."/>
            <person name="Wollam A."/>
            <person name="Pepin K.H."/>
            <person name="Johnson M."/>
            <person name="Bhonagiri V."/>
            <person name="Nash W.E."/>
            <person name="Warren W."/>
            <person name="Chinwalla A."/>
            <person name="Mardis E.R."/>
            <person name="Wilson R.K."/>
        </authorList>
    </citation>
    <scope>NUCLEOTIDE SEQUENCE [LARGE SCALE GENOMIC DNA]</scope>
    <source>
        <strain evidence="9">DSM 20583</strain>
    </source>
</reference>
<dbReference type="GO" id="GO:0042781">
    <property type="term" value="F:3'-tRNA processing endoribonuclease activity"/>
    <property type="evidence" value="ECO:0007669"/>
    <property type="project" value="UniProtKB-UniRule"/>
</dbReference>
<dbReference type="EC" id="3.1.26.11" evidence="8"/>
<feature type="binding site" evidence="8">
    <location>
        <position position="77"/>
    </location>
    <ligand>
        <name>Zn(2+)</name>
        <dbReference type="ChEBI" id="CHEBI:29105"/>
        <label>1</label>
        <note>catalytic</note>
    </ligand>
</feature>
<name>C9L497_BLAHA</name>
<keyword evidence="4 8" id="KW-0479">Metal-binding</keyword>
<dbReference type="EMBL" id="ABYU02000009">
    <property type="protein sequence ID" value="EEX22909.1"/>
    <property type="molecule type" value="Genomic_DNA"/>
</dbReference>
<dbReference type="GO" id="GO:0008270">
    <property type="term" value="F:zinc ion binding"/>
    <property type="evidence" value="ECO:0007669"/>
    <property type="project" value="UniProtKB-UniRule"/>
</dbReference>
<keyword evidence="5 8" id="KW-0255">Endonuclease</keyword>
<evidence type="ECO:0000256" key="7">
    <source>
        <dbReference type="ARBA" id="ARBA00022833"/>
    </source>
</evidence>
<evidence type="ECO:0000256" key="8">
    <source>
        <dbReference type="HAMAP-Rule" id="MF_01818"/>
    </source>
</evidence>
<dbReference type="SUPFAM" id="SSF56281">
    <property type="entry name" value="Metallo-hydrolase/oxidoreductase"/>
    <property type="match status" value="1"/>
</dbReference>
<comment type="caution">
    <text evidence="9">The sequence shown here is derived from an EMBL/GenBank/DDBJ whole genome shotgun (WGS) entry which is preliminary data.</text>
</comment>
<dbReference type="STRING" id="537007.BLAHAN_04194"/>
<dbReference type="HAMAP" id="MF_01818">
    <property type="entry name" value="RNase_Z_BN"/>
    <property type="match status" value="1"/>
</dbReference>
<dbReference type="Proteomes" id="UP000003755">
    <property type="component" value="Unassembled WGS sequence"/>
</dbReference>
<feature type="binding site" evidence="8">
    <location>
        <position position="80"/>
    </location>
    <ligand>
        <name>Zn(2+)</name>
        <dbReference type="ChEBI" id="CHEBI:29105"/>
        <label>2</label>
        <note>catalytic</note>
    </ligand>
</feature>
<comment type="catalytic activity">
    <reaction evidence="8">
        <text>Endonucleolytic cleavage of RNA, removing extra 3' nucleotides from tRNA precursor, generating 3' termini of tRNAs. A 3'-hydroxy group is left at the tRNA terminus and a 5'-phosphoryl group is left at the trailer molecule.</text>
        <dbReference type="EC" id="3.1.26.11"/>
    </reaction>
</comment>
<keyword evidence="7 8" id="KW-0862">Zinc</keyword>
<evidence type="ECO:0000256" key="6">
    <source>
        <dbReference type="ARBA" id="ARBA00022801"/>
    </source>
</evidence>